<evidence type="ECO:0000313" key="7">
    <source>
        <dbReference type="Proteomes" id="UP001595892"/>
    </source>
</evidence>
<keyword evidence="4" id="KW-0472">Membrane</keyword>
<proteinExistence type="predicted"/>
<keyword evidence="3" id="KW-1133">Transmembrane helix</keyword>
<keyword evidence="7" id="KW-1185">Reference proteome</keyword>
<reference evidence="7" key="1">
    <citation type="journal article" date="2019" name="Int. J. Syst. Evol. Microbiol.">
        <title>The Global Catalogue of Microorganisms (GCM) 10K type strain sequencing project: providing services to taxonomists for standard genome sequencing and annotation.</title>
        <authorList>
            <consortium name="The Broad Institute Genomics Platform"/>
            <consortium name="The Broad Institute Genome Sequencing Center for Infectious Disease"/>
            <person name="Wu L."/>
            <person name="Ma J."/>
        </authorList>
    </citation>
    <scope>NUCLEOTIDE SEQUENCE [LARGE SCALE GENOMIC DNA]</scope>
    <source>
        <strain evidence="7">CGMCC 1.13574</strain>
    </source>
</reference>
<dbReference type="RefSeq" id="WP_377004756.1">
    <property type="nucleotide sequence ID" value="NZ_JBHSGG010000031.1"/>
</dbReference>
<evidence type="ECO:0000313" key="6">
    <source>
        <dbReference type="EMBL" id="MFC4728715.1"/>
    </source>
</evidence>
<keyword evidence="2" id="KW-0812">Transmembrane</keyword>
<evidence type="ECO:0000256" key="2">
    <source>
        <dbReference type="ARBA" id="ARBA00022692"/>
    </source>
</evidence>
<accession>A0ABV9NMK4</accession>
<evidence type="ECO:0000256" key="3">
    <source>
        <dbReference type="ARBA" id="ARBA00022989"/>
    </source>
</evidence>
<evidence type="ECO:0000256" key="1">
    <source>
        <dbReference type="ARBA" id="ARBA00004127"/>
    </source>
</evidence>
<sequence>MRITFELEPVDLARFHEALVRAERRVACAEACEIVDAARHALEAVPPCTPGFVRRRLDDVERLIAMLEDEAWALPQEERAQVLRVLAYFGDPEDMIPDHVEVIGLLDDAIMLELLMKRLRHVCEAYADFLRCRAQLGPAPAERATRQTWVRALARRRAALHARMRRRLARETVPAAG</sequence>
<dbReference type="Proteomes" id="UP001595892">
    <property type="component" value="Unassembled WGS sequence"/>
</dbReference>
<feature type="domain" description="DUF1232" evidence="5">
    <location>
        <begin position="83"/>
        <end position="112"/>
    </location>
</feature>
<protein>
    <submittedName>
        <fullName evidence="6">DUF1232 domain-containing protein</fullName>
    </submittedName>
</protein>
<organism evidence="6 7">
    <name type="scientific">Coralloluteibacterium thermophilum</name>
    <dbReference type="NCBI Taxonomy" id="2707049"/>
    <lineage>
        <taxon>Bacteria</taxon>
        <taxon>Pseudomonadati</taxon>
        <taxon>Pseudomonadota</taxon>
        <taxon>Gammaproteobacteria</taxon>
        <taxon>Lysobacterales</taxon>
        <taxon>Lysobacteraceae</taxon>
        <taxon>Coralloluteibacterium</taxon>
    </lineage>
</organism>
<dbReference type="Pfam" id="PF06803">
    <property type="entry name" value="DUF1232"/>
    <property type="match status" value="1"/>
</dbReference>
<name>A0ABV9NMK4_9GAMM</name>
<comment type="caution">
    <text evidence="6">The sequence shown here is derived from an EMBL/GenBank/DDBJ whole genome shotgun (WGS) entry which is preliminary data.</text>
</comment>
<gene>
    <name evidence="6" type="ORF">ACFO3Q_11090</name>
</gene>
<evidence type="ECO:0000256" key="4">
    <source>
        <dbReference type="ARBA" id="ARBA00023136"/>
    </source>
</evidence>
<dbReference type="InterPro" id="IPR010652">
    <property type="entry name" value="DUF1232"/>
</dbReference>
<comment type="subcellular location">
    <subcellularLocation>
        <location evidence="1">Endomembrane system</location>
        <topology evidence="1">Multi-pass membrane protein</topology>
    </subcellularLocation>
</comment>
<dbReference type="EMBL" id="JBHSGG010000031">
    <property type="protein sequence ID" value="MFC4728715.1"/>
    <property type="molecule type" value="Genomic_DNA"/>
</dbReference>
<evidence type="ECO:0000259" key="5">
    <source>
        <dbReference type="Pfam" id="PF06803"/>
    </source>
</evidence>